<accession>A0A1B7MVW2</accession>
<dbReference type="InParanoid" id="A0A1B7MVW2"/>
<reference evidence="2 3" key="1">
    <citation type="submission" date="2016-06" db="EMBL/GenBank/DDBJ databases">
        <title>Comparative genomics of the ectomycorrhizal sister species Rhizopogon vinicolor and Rhizopogon vesiculosus (Basidiomycota: Boletales) reveals a divergence of the mating type B locus.</title>
        <authorList>
            <consortium name="DOE Joint Genome Institute"/>
            <person name="Mujic A.B."/>
            <person name="Kuo A."/>
            <person name="Tritt A."/>
            <person name="Lipzen A."/>
            <person name="Chen C."/>
            <person name="Johnson J."/>
            <person name="Sharma A."/>
            <person name="Barry K."/>
            <person name="Grigoriev I.V."/>
            <person name="Spatafora J.W."/>
        </authorList>
    </citation>
    <scope>NUCLEOTIDE SEQUENCE [LARGE SCALE GENOMIC DNA]</scope>
    <source>
        <strain evidence="2 3">AM-OR11-026</strain>
    </source>
</reference>
<evidence type="ECO:0000313" key="3">
    <source>
        <dbReference type="Proteomes" id="UP000092154"/>
    </source>
</evidence>
<protein>
    <submittedName>
        <fullName evidence="2">Uncharacterized protein</fullName>
    </submittedName>
</protein>
<evidence type="ECO:0000256" key="1">
    <source>
        <dbReference type="SAM" id="MobiDB-lite"/>
    </source>
</evidence>
<keyword evidence="3" id="KW-1185">Reference proteome</keyword>
<feature type="compositionally biased region" description="Polar residues" evidence="1">
    <location>
        <begin position="75"/>
        <end position="102"/>
    </location>
</feature>
<dbReference type="AlphaFoldDB" id="A0A1B7MVW2"/>
<sequence>MLISTHHPILFRHFVYCQCNLSNWRPIHTGRALRLVVDVPLTRGDERNAAAGAPRGNGGHRRDEDFDSCPPSPTRNPNSQPAFPVAQTNTGDHGSSCSWCCL</sequence>
<gene>
    <name evidence="2" type="ORF">K503DRAFT_280398</name>
</gene>
<proteinExistence type="predicted"/>
<evidence type="ECO:0000313" key="2">
    <source>
        <dbReference type="EMBL" id="OAX36744.1"/>
    </source>
</evidence>
<dbReference type="Proteomes" id="UP000092154">
    <property type="component" value="Unassembled WGS sequence"/>
</dbReference>
<name>A0A1B7MVW2_9AGAM</name>
<feature type="region of interest" description="Disordered" evidence="1">
    <location>
        <begin position="44"/>
        <end position="102"/>
    </location>
</feature>
<dbReference type="EMBL" id="KV448397">
    <property type="protein sequence ID" value="OAX36744.1"/>
    <property type="molecule type" value="Genomic_DNA"/>
</dbReference>
<organism evidence="2 3">
    <name type="scientific">Rhizopogon vinicolor AM-OR11-026</name>
    <dbReference type="NCBI Taxonomy" id="1314800"/>
    <lineage>
        <taxon>Eukaryota</taxon>
        <taxon>Fungi</taxon>
        <taxon>Dikarya</taxon>
        <taxon>Basidiomycota</taxon>
        <taxon>Agaricomycotina</taxon>
        <taxon>Agaricomycetes</taxon>
        <taxon>Agaricomycetidae</taxon>
        <taxon>Boletales</taxon>
        <taxon>Suillineae</taxon>
        <taxon>Rhizopogonaceae</taxon>
        <taxon>Rhizopogon</taxon>
    </lineage>
</organism>